<comment type="caution">
    <text evidence="1">The sequence shown here is derived from an EMBL/GenBank/DDBJ whole genome shotgun (WGS) entry which is preliminary data.</text>
</comment>
<sequence>MPIATRGRKRVIRAVRVNQNLHYGFKGADITAIPGISQGDATAIGQKEITQGLGLVVFSPDAPRPAQFTKKISSGLQRSVTAYGDGFTRQAIARAIGAGWKLKRPVFPLVLGMTKKSKEIVVSTTNNLYFAYYVPLIDATPENGATLGWIANVGPVTLSKTARAPKGVKVPLVTKDSRTLPCSPAKLGNALADGWKITRAERGLASLT</sequence>
<protein>
    <submittedName>
        <fullName evidence="1">Uncharacterized protein</fullName>
    </submittedName>
</protein>
<evidence type="ECO:0000313" key="2">
    <source>
        <dbReference type="Proteomes" id="UP000658720"/>
    </source>
</evidence>
<dbReference type="Proteomes" id="UP000658720">
    <property type="component" value="Unassembled WGS sequence"/>
</dbReference>
<reference evidence="1 2" key="1">
    <citation type="submission" date="2020-10" db="EMBL/GenBank/DDBJ databases">
        <authorList>
            <person name="Castelo-Branco R."/>
            <person name="Eusebio N."/>
            <person name="Adriana R."/>
            <person name="Vieira A."/>
            <person name="Brugerolle De Fraissinette N."/>
            <person name="Rezende De Castro R."/>
            <person name="Schneider M.P."/>
            <person name="Vasconcelos V."/>
            <person name="Leao P.N."/>
        </authorList>
    </citation>
    <scope>NUCLEOTIDE SEQUENCE [LARGE SCALE GENOMIC DNA]</scope>
    <source>
        <strain evidence="1 2">LEGE 00031</strain>
    </source>
</reference>
<dbReference type="EMBL" id="JADEVV010000004">
    <property type="protein sequence ID" value="MBE9252719.1"/>
    <property type="molecule type" value="Genomic_DNA"/>
</dbReference>
<name>A0ABR9VMZ4_9SYNC</name>
<dbReference type="RefSeq" id="WP_194018781.1">
    <property type="nucleotide sequence ID" value="NZ_JADEVV010000004.1"/>
</dbReference>
<organism evidence="1 2">
    <name type="scientific">Synechocystis salina LEGE 00031</name>
    <dbReference type="NCBI Taxonomy" id="1828736"/>
    <lineage>
        <taxon>Bacteria</taxon>
        <taxon>Bacillati</taxon>
        <taxon>Cyanobacteriota</taxon>
        <taxon>Cyanophyceae</taxon>
        <taxon>Synechococcales</taxon>
        <taxon>Merismopediaceae</taxon>
        <taxon>Synechocystis</taxon>
    </lineage>
</organism>
<gene>
    <name evidence="1" type="ORF">IQ217_02395</name>
</gene>
<proteinExistence type="predicted"/>
<accession>A0ABR9VMZ4</accession>
<keyword evidence="2" id="KW-1185">Reference proteome</keyword>
<evidence type="ECO:0000313" key="1">
    <source>
        <dbReference type="EMBL" id="MBE9252719.1"/>
    </source>
</evidence>